<evidence type="ECO:0000256" key="7">
    <source>
        <dbReference type="SAM" id="MobiDB-lite"/>
    </source>
</evidence>
<dbReference type="PANTHER" id="PTHR11961">
    <property type="entry name" value="CYTOCHROME C"/>
    <property type="match status" value="1"/>
</dbReference>
<evidence type="ECO:0000256" key="6">
    <source>
        <dbReference type="PROSITE-ProRule" id="PRU00433"/>
    </source>
</evidence>
<feature type="region of interest" description="Disordered" evidence="7">
    <location>
        <begin position="203"/>
        <end position="225"/>
    </location>
</feature>
<dbReference type="InterPro" id="IPR036909">
    <property type="entry name" value="Cyt_c-like_dom_sf"/>
</dbReference>
<comment type="caution">
    <text evidence="10">The sequence shown here is derived from an EMBL/GenBank/DDBJ whole genome shotgun (WGS) entry which is preliminary data.</text>
</comment>
<dbReference type="Gene3D" id="1.10.760.10">
    <property type="entry name" value="Cytochrome c-like domain"/>
    <property type="match status" value="2"/>
</dbReference>
<keyword evidence="2 6" id="KW-0349">Heme</keyword>
<keyword evidence="11" id="KW-1185">Reference proteome</keyword>
<evidence type="ECO:0000256" key="8">
    <source>
        <dbReference type="SAM" id="SignalP"/>
    </source>
</evidence>
<dbReference type="InterPro" id="IPR009056">
    <property type="entry name" value="Cyt_c-like_dom"/>
</dbReference>
<keyword evidence="3 6" id="KW-0479">Metal-binding</keyword>
<protein>
    <submittedName>
        <fullName evidence="10">MFS transporter</fullName>
    </submittedName>
</protein>
<dbReference type="EMBL" id="PXNQ02000003">
    <property type="protein sequence ID" value="RNF35198.1"/>
    <property type="molecule type" value="Genomic_DNA"/>
</dbReference>
<sequence length="328" mass="35643">MSRYLDAVLLTVLLTSPALAEPLGLGREALPEEIAAWDVDVMPDGTGLPEGSGDVASGEGLFQEKCAACHGDFAEGLDNWPALAGGEDTLDHKDPVKTVGSYWPHLSTLWDYVHRSMPFGQAQILTPDETYAITAYILYSNYLVDEDFVLSDRNFSEIEMPNAGGFIVDDRPETEYPVFTAEPCMRDCKESVEITMHASVFDVTPTDPADKDKTDPVSKTEEPLPDPELIAAGEKLFAKCKACHMIGEGAKNRVGPVLNGTLGREAGTRDGYKYSPAMIESGITWTEENLRAFLADPKGFLPGNKMSFPGVKSSGDIEAIIAYLRAQP</sequence>
<feature type="domain" description="Cytochrome c" evidence="9">
    <location>
        <begin position="228"/>
        <end position="328"/>
    </location>
</feature>
<keyword evidence="8" id="KW-0732">Signal</keyword>
<feature type="domain" description="Cytochrome c" evidence="9">
    <location>
        <begin position="53"/>
        <end position="141"/>
    </location>
</feature>
<evidence type="ECO:0000256" key="3">
    <source>
        <dbReference type="ARBA" id="ARBA00022723"/>
    </source>
</evidence>
<dbReference type="GO" id="GO:0009055">
    <property type="term" value="F:electron transfer activity"/>
    <property type="evidence" value="ECO:0007669"/>
    <property type="project" value="InterPro"/>
</dbReference>
<keyword evidence="1" id="KW-0813">Transport</keyword>
<accession>A0A3R7M9Y4</accession>
<evidence type="ECO:0000256" key="2">
    <source>
        <dbReference type="ARBA" id="ARBA00022617"/>
    </source>
</evidence>
<proteinExistence type="predicted"/>
<keyword evidence="4" id="KW-0249">Electron transport</keyword>
<dbReference type="PRINTS" id="PR00604">
    <property type="entry name" value="CYTCHRMECIAB"/>
</dbReference>
<dbReference type="GO" id="GO:0020037">
    <property type="term" value="F:heme binding"/>
    <property type="evidence" value="ECO:0007669"/>
    <property type="project" value="InterPro"/>
</dbReference>
<reference evidence="10" key="1">
    <citation type="submission" date="2018-05" db="EMBL/GenBank/DDBJ databases">
        <title>Reclassification of Methylarcula marina and Methylarcula terricola as Paracoccus methylarcula sp.nov., comb.nov. and Paracoccus terricola comb.nov.</title>
        <authorList>
            <person name="Shmareva M.N."/>
            <person name="Doronina N.V."/>
            <person name="Vasilenko O.V."/>
            <person name="Tarlachkov S.V."/>
            <person name="Trotsenko Y.A."/>
        </authorList>
    </citation>
    <scope>NUCLEOTIDE SEQUENCE [LARGE SCALE GENOMIC DNA]</scope>
    <source>
        <strain evidence="10">VKM B-2159</strain>
    </source>
</reference>
<feature type="signal peptide" evidence="8">
    <location>
        <begin position="1"/>
        <end position="20"/>
    </location>
</feature>
<dbReference type="RefSeq" id="WP_106690550.1">
    <property type="nucleotide sequence ID" value="NZ_PXNQ02000003.1"/>
</dbReference>
<evidence type="ECO:0000313" key="11">
    <source>
        <dbReference type="Proteomes" id="UP000238137"/>
    </source>
</evidence>
<dbReference type="GO" id="GO:0046872">
    <property type="term" value="F:metal ion binding"/>
    <property type="evidence" value="ECO:0007669"/>
    <property type="project" value="UniProtKB-KW"/>
</dbReference>
<evidence type="ECO:0000256" key="5">
    <source>
        <dbReference type="ARBA" id="ARBA00023004"/>
    </source>
</evidence>
<gene>
    <name evidence="10" type="ORF">A7A09_006060</name>
</gene>
<evidence type="ECO:0000313" key="10">
    <source>
        <dbReference type="EMBL" id="RNF35198.1"/>
    </source>
</evidence>
<evidence type="ECO:0000256" key="1">
    <source>
        <dbReference type="ARBA" id="ARBA00022448"/>
    </source>
</evidence>
<dbReference type="InterPro" id="IPR002327">
    <property type="entry name" value="Cyt_c_1A/1B"/>
</dbReference>
<evidence type="ECO:0000259" key="9">
    <source>
        <dbReference type="PROSITE" id="PS51007"/>
    </source>
</evidence>
<organism evidence="10 11">
    <name type="scientific">Paracoccus methylarcula</name>
    <dbReference type="NCBI Taxonomy" id="72022"/>
    <lineage>
        <taxon>Bacteria</taxon>
        <taxon>Pseudomonadati</taxon>
        <taxon>Pseudomonadota</taxon>
        <taxon>Alphaproteobacteria</taxon>
        <taxon>Rhodobacterales</taxon>
        <taxon>Paracoccaceae</taxon>
        <taxon>Paracoccus</taxon>
    </lineage>
</organism>
<dbReference type="Pfam" id="PF00034">
    <property type="entry name" value="Cytochrom_C"/>
    <property type="match status" value="2"/>
</dbReference>
<dbReference type="AlphaFoldDB" id="A0A3R7M9Y4"/>
<dbReference type="SUPFAM" id="SSF46626">
    <property type="entry name" value="Cytochrome c"/>
    <property type="match status" value="2"/>
</dbReference>
<feature type="compositionally biased region" description="Basic and acidic residues" evidence="7">
    <location>
        <begin position="208"/>
        <end position="222"/>
    </location>
</feature>
<feature type="chain" id="PRO_5018579333" evidence="8">
    <location>
        <begin position="21"/>
        <end position="328"/>
    </location>
</feature>
<dbReference type="OrthoDB" id="9779283at2"/>
<dbReference type="Proteomes" id="UP000238137">
    <property type="component" value="Unassembled WGS sequence"/>
</dbReference>
<name>A0A3R7M9Y4_9RHOB</name>
<evidence type="ECO:0000256" key="4">
    <source>
        <dbReference type="ARBA" id="ARBA00022982"/>
    </source>
</evidence>
<keyword evidence="5 6" id="KW-0408">Iron</keyword>
<dbReference type="PROSITE" id="PS51007">
    <property type="entry name" value="CYTC"/>
    <property type="match status" value="2"/>
</dbReference>